<dbReference type="PANTHER" id="PTHR13281">
    <property type="entry name" value="TRANSMEMBRANE PROTEIN 70, MITOCHONDRIAL"/>
    <property type="match status" value="1"/>
</dbReference>
<dbReference type="InterPro" id="IPR045325">
    <property type="entry name" value="TMEM70/TMEM186/TMEM223"/>
</dbReference>
<comment type="similarity">
    <text evidence="1">Belongs to the TMEM70 family.</text>
</comment>
<evidence type="ECO:0000256" key="1">
    <source>
        <dbReference type="ARBA" id="ARBA00005280"/>
    </source>
</evidence>
<proteinExistence type="inferred from homology"/>
<dbReference type="GO" id="GO:0031966">
    <property type="term" value="C:mitochondrial membrane"/>
    <property type="evidence" value="ECO:0007669"/>
    <property type="project" value="TreeGrafter"/>
</dbReference>
<evidence type="ECO:0000313" key="3">
    <source>
        <dbReference type="EMBL" id="CEK84405.1"/>
    </source>
</evidence>
<organism evidence="3">
    <name type="scientific">Arion vulgaris</name>
    <dbReference type="NCBI Taxonomy" id="1028688"/>
    <lineage>
        <taxon>Eukaryota</taxon>
        <taxon>Metazoa</taxon>
        <taxon>Spiralia</taxon>
        <taxon>Lophotrochozoa</taxon>
        <taxon>Mollusca</taxon>
        <taxon>Gastropoda</taxon>
        <taxon>Heterobranchia</taxon>
        <taxon>Euthyneura</taxon>
        <taxon>Panpulmonata</taxon>
        <taxon>Eupulmonata</taxon>
        <taxon>Stylommatophora</taxon>
        <taxon>Helicina</taxon>
        <taxon>Arionoidea</taxon>
        <taxon>Arionidae</taxon>
        <taxon>Arion</taxon>
    </lineage>
</organism>
<keyword evidence="2" id="KW-0812">Transmembrane</keyword>
<protein>
    <submittedName>
        <fullName evidence="3">Uncharacterized protein</fullName>
    </submittedName>
</protein>
<reference evidence="3" key="1">
    <citation type="submission" date="2014-12" db="EMBL/GenBank/DDBJ databases">
        <title>Insight into the proteome of Arion vulgaris.</title>
        <authorList>
            <person name="Aradska J."/>
            <person name="Bulat T."/>
            <person name="Smidak R."/>
            <person name="Sarate P."/>
            <person name="Gangsoo J."/>
            <person name="Sialana F."/>
            <person name="Bilban M."/>
            <person name="Lubec G."/>
        </authorList>
    </citation>
    <scope>NUCLEOTIDE SEQUENCE</scope>
    <source>
        <tissue evidence="3">Skin</tissue>
    </source>
</reference>
<feature type="transmembrane region" description="Helical" evidence="2">
    <location>
        <begin position="112"/>
        <end position="130"/>
    </location>
</feature>
<dbReference type="PANTHER" id="PTHR13281:SF0">
    <property type="entry name" value="TRANSMEMBRANE PROTEIN 70, MITOCHONDRIAL"/>
    <property type="match status" value="1"/>
</dbReference>
<keyword evidence="2" id="KW-1133">Transmembrane helix</keyword>
<keyword evidence="2" id="KW-0472">Membrane</keyword>
<evidence type="ECO:0000256" key="2">
    <source>
        <dbReference type="SAM" id="Phobius"/>
    </source>
</evidence>
<gene>
    <name evidence="3" type="primary">ORF142521</name>
</gene>
<dbReference type="InterPro" id="IPR009724">
    <property type="entry name" value="TMEM70"/>
</dbReference>
<feature type="transmembrane region" description="Helical" evidence="2">
    <location>
        <begin position="136"/>
        <end position="157"/>
    </location>
</feature>
<dbReference type="GO" id="GO:0033615">
    <property type="term" value="P:mitochondrial proton-transporting ATP synthase complex assembly"/>
    <property type="evidence" value="ECO:0007669"/>
    <property type="project" value="TreeGrafter"/>
</dbReference>
<accession>A0A0B7AWW0</accession>
<name>A0A0B7AWW0_9EUPU</name>
<dbReference type="AlphaFoldDB" id="A0A0B7AWW0"/>
<dbReference type="Pfam" id="PF06979">
    <property type="entry name" value="TMEM70"/>
    <property type="match status" value="1"/>
</dbReference>
<sequence length="182" mass="20724">MSLTFRLIGGGLSLPLVSNRLSSLPGILSNVSIIRLMNTCQRMPQRNQHQARLSPSWCDGTTLKHWNTIDRSSPFSTHKALRLYSSQTDESDSLGHLVYEGRVGKMMKALKVFSLTTSTIGLAVQPYIWISFQNMSLAAAVPLFTVLNSFVFVNPILIHYISKKYVIDLYLIMRRRYLQHMF</sequence>
<dbReference type="EMBL" id="HACG01037540">
    <property type="protein sequence ID" value="CEK84405.1"/>
    <property type="molecule type" value="Transcribed_RNA"/>
</dbReference>